<sequence length="164" mass="16540">MTRRYPSEGTAGGPPGLAVDAGRLWAGGFATALVAALIVVTGILIARGVFDIAIMAPKGQGVWGDATTVGYALGAGLLSLAATGLMHVLILSTPRPMRFFSWIVGLATVVGVVAPFAGEAPLSAKFTTAVLNLVLGAAIGALVAGTARSAVRTVPPGGVRDRYR</sequence>
<organism evidence="2 3">
    <name type="scientific">Cryptosporangium minutisporangium</name>
    <dbReference type="NCBI Taxonomy" id="113569"/>
    <lineage>
        <taxon>Bacteria</taxon>
        <taxon>Bacillati</taxon>
        <taxon>Actinomycetota</taxon>
        <taxon>Actinomycetes</taxon>
        <taxon>Cryptosporangiales</taxon>
        <taxon>Cryptosporangiaceae</taxon>
        <taxon>Cryptosporangium</taxon>
    </lineage>
</organism>
<accession>A0ABP6SY36</accession>
<feature type="transmembrane region" description="Helical" evidence="1">
    <location>
        <begin position="129"/>
        <end position="147"/>
    </location>
</feature>
<feature type="transmembrane region" description="Helical" evidence="1">
    <location>
        <begin position="24"/>
        <end position="50"/>
    </location>
</feature>
<gene>
    <name evidence="2" type="ORF">GCM10020369_34240</name>
</gene>
<dbReference type="InterPro" id="IPR045713">
    <property type="entry name" value="DUF6069"/>
</dbReference>
<keyword evidence="1" id="KW-1133">Transmembrane helix</keyword>
<dbReference type="EMBL" id="BAAAYN010000023">
    <property type="protein sequence ID" value="GAA3388363.1"/>
    <property type="molecule type" value="Genomic_DNA"/>
</dbReference>
<proteinExistence type="predicted"/>
<protein>
    <submittedName>
        <fullName evidence="2">Uncharacterized protein</fullName>
    </submittedName>
</protein>
<comment type="caution">
    <text evidence="2">The sequence shown here is derived from an EMBL/GenBank/DDBJ whole genome shotgun (WGS) entry which is preliminary data.</text>
</comment>
<keyword evidence="3" id="KW-1185">Reference proteome</keyword>
<name>A0ABP6SY36_9ACTN</name>
<reference evidence="3" key="1">
    <citation type="journal article" date="2019" name="Int. J. Syst. Evol. Microbiol.">
        <title>The Global Catalogue of Microorganisms (GCM) 10K type strain sequencing project: providing services to taxonomists for standard genome sequencing and annotation.</title>
        <authorList>
            <consortium name="The Broad Institute Genomics Platform"/>
            <consortium name="The Broad Institute Genome Sequencing Center for Infectious Disease"/>
            <person name="Wu L."/>
            <person name="Ma J."/>
        </authorList>
    </citation>
    <scope>NUCLEOTIDE SEQUENCE [LARGE SCALE GENOMIC DNA]</scope>
    <source>
        <strain evidence="3">JCM 9458</strain>
    </source>
</reference>
<evidence type="ECO:0000313" key="3">
    <source>
        <dbReference type="Proteomes" id="UP001501676"/>
    </source>
</evidence>
<keyword evidence="1" id="KW-0812">Transmembrane</keyword>
<feature type="transmembrane region" description="Helical" evidence="1">
    <location>
        <begin position="99"/>
        <end position="117"/>
    </location>
</feature>
<keyword evidence="1" id="KW-0472">Membrane</keyword>
<feature type="transmembrane region" description="Helical" evidence="1">
    <location>
        <begin position="70"/>
        <end position="92"/>
    </location>
</feature>
<dbReference type="Pfam" id="PF19545">
    <property type="entry name" value="DUF6069"/>
    <property type="match status" value="1"/>
</dbReference>
<evidence type="ECO:0000313" key="2">
    <source>
        <dbReference type="EMBL" id="GAA3388363.1"/>
    </source>
</evidence>
<dbReference type="RefSeq" id="WP_345729112.1">
    <property type="nucleotide sequence ID" value="NZ_BAAAYN010000023.1"/>
</dbReference>
<dbReference type="Proteomes" id="UP001501676">
    <property type="component" value="Unassembled WGS sequence"/>
</dbReference>
<evidence type="ECO:0000256" key="1">
    <source>
        <dbReference type="SAM" id="Phobius"/>
    </source>
</evidence>